<name>A0ABR2DJ86_9ROSI</name>
<proteinExistence type="predicted"/>
<gene>
    <name evidence="1" type="ORF">V6N12_014132</name>
</gene>
<sequence>MHCYNQVAAPELERRLLFFSELKLIWRKLDGWNSELKLAFADMPFGFGRIASSNCNPLCNLQAKLS</sequence>
<protein>
    <submittedName>
        <fullName evidence="1">Uncharacterized protein</fullName>
    </submittedName>
</protein>
<reference evidence="1 2" key="1">
    <citation type="journal article" date="2024" name="G3 (Bethesda)">
        <title>Genome assembly of Hibiscus sabdariffa L. provides insights into metabolisms of medicinal natural products.</title>
        <authorList>
            <person name="Kim T."/>
        </authorList>
    </citation>
    <scope>NUCLEOTIDE SEQUENCE [LARGE SCALE GENOMIC DNA]</scope>
    <source>
        <strain evidence="1">TK-2024</strain>
        <tissue evidence="1">Old leaves</tissue>
    </source>
</reference>
<organism evidence="1 2">
    <name type="scientific">Hibiscus sabdariffa</name>
    <name type="common">roselle</name>
    <dbReference type="NCBI Taxonomy" id="183260"/>
    <lineage>
        <taxon>Eukaryota</taxon>
        <taxon>Viridiplantae</taxon>
        <taxon>Streptophyta</taxon>
        <taxon>Embryophyta</taxon>
        <taxon>Tracheophyta</taxon>
        <taxon>Spermatophyta</taxon>
        <taxon>Magnoliopsida</taxon>
        <taxon>eudicotyledons</taxon>
        <taxon>Gunneridae</taxon>
        <taxon>Pentapetalae</taxon>
        <taxon>rosids</taxon>
        <taxon>malvids</taxon>
        <taxon>Malvales</taxon>
        <taxon>Malvaceae</taxon>
        <taxon>Malvoideae</taxon>
        <taxon>Hibiscus</taxon>
    </lineage>
</organism>
<accession>A0ABR2DJ86</accession>
<dbReference type="Proteomes" id="UP001472677">
    <property type="component" value="Unassembled WGS sequence"/>
</dbReference>
<evidence type="ECO:0000313" key="2">
    <source>
        <dbReference type="Proteomes" id="UP001472677"/>
    </source>
</evidence>
<keyword evidence="2" id="KW-1185">Reference proteome</keyword>
<comment type="caution">
    <text evidence="1">The sequence shown here is derived from an EMBL/GenBank/DDBJ whole genome shotgun (WGS) entry which is preliminary data.</text>
</comment>
<dbReference type="EMBL" id="JBBPBM010000024">
    <property type="protein sequence ID" value="KAK8541498.1"/>
    <property type="molecule type" value="Genomic_DNA"/>
</dbReference>
<evidence type="ECO:0000313" key="1">
    <source>
        <dbReference type="EMBL" id="KAK8541498.1"/>
    </source>
</evidence>